<protein>
    <submittedName>
        <fullName evidence="2">Uncharacterized protein</fullName>
    </submittedName>
</protein>
<dbReference type="EMBL" id="JARQZJ010000004">
    <property type="protein sequence ID" value="KAK9870826.1"/>
    <property type="molecule type" value="Genomic_DNA"/>
</dbReference>
<sequence length="269" mass="31563">MMANYKKKLIQTKDQDEEEYYPKLTEIVYEKSVQCIPQEYYHHNHLNEFEFLQSNTLNGEIIQEGETYTRNFDRRLLNQILNSDNYEEYQEPEFFMTDPGNKRNRKVTTHTSEMESYTFDRYADSTQDGAKLSEAHSNRQSPLQISLNGKNRPRNYETDSNFQGHLWPSDRVQSLPINPDDPIALSNQRNLSRIRGSTHSCPLCSTEIKRGKDRKHRAKNSIPGHVTLQSSLNSAKNMYTNAVSVYERLRERPIMLLIVFLVFLYLTSH</sequence>
<gene>
    <name evidence="2" type="ORF">WA026_009788</name>
</gene>
<dbReference type="AlphaFoldDB" id="A0AAW1TSU4"/>
<evidence type="ECO:0000313" key="3">
    <source>
        <dbReference type="Proteomes" id="UP001431783"/>
    </source>
</evidence>
<dbReference type="Proteomes" id="UP001431783">
    <property type="component" value="Unassembled WGS sequence"/>
</dbReference>
<reference evidence="2 3" key="1">
    <citation type="submission" date="2023-03" db="EMBL/GenBank/DDBJ databases">
        <title>Genome insight into feeding habits of ladybird beetles.</title>
        <authorList>
            <person name="Li H.-S."/>
            <person name="Huang Y.-H."/>
            <person name="Pang H."/>
        </authorList>
    </citation>
    <scope>NUCLEOTIDE SEQUENCE [LARGE SCALE GENOMIC DNA]</scope>
    <source>
        <strain evidence="2">SYSU_2023b</strain>
        <tissue evidence="2">Whole body</tissue>
    </source>
</reference>
<evidence type="ECO:0000313" key="2">
    <source>
        <dbReference type="EMBL" id="KAK9870826.1"/>
    </source>
</evidence>
<evidence type="ECO:0000256" key="1">
    <source>
        <dbReference type="SAM" id="MobiDB-lite"/>
    </source>
</evidence>
<feature type="region of interest" description="Disordered" evidence="1">
    <location>
        <begin position="128"/>
        <end position="155"/>
    </location>
</feature>
<keyword evidence="3" id="KW-1185">Reference proteome</keyword>
<feature type="compositionally biased region" description="Polar residues" evidence="1">
    <location>
        <begin position="138"/>
        <end position="149"/>
    </location>
</feature>
<proteinExistence type="predicted"/>
<accession>A0AAW1TSU4</accession>
<organism evidence="2 3">
    <name type="scientific">Henosepilachna vigintioctopunctata</name>
    <dbReference type="NCBI Taxonomy" id="420089"/>
    <lineage>
        <taxon>Eukaryota</taxon>
        <taxon>Metazoa</taxon>
        <taxon>Ecdysozoa</taxon>
        <taxon>Arthropoda</taxon>
        <taxon>Hexapoda</taxon>
        <taxon>Insecta</taxon>
        <taxon>Pterygota</taxon>
        <taxon>Neoptera</taxon>
        <taxon>Endopterygota</taxon>
        <taxon>Coleoptera</taxon>
        <taxon>Polyphaga</taxon>
        <taxon>Cucujiformia</taxon>
        <taxon>Coccinelloidea</taxon>
        <taxon>Coccinellidae</taxon>
        <taxon>Epilachninae</taxon>
        <taxon>Epilachnini</taxon>
        <taxon>Henosepilachna</taxon>
    </lineage>
</organism>
<comment type="caution">
    <text evidence="2">The sequence shown here is derived from an EMBL/GenBank/DDBJ whole genome shotgun (WGS) entry which is preliminary data.</text>
</comment>
<name>A0AAW1TSU4_9CUCU</name>